<evidence type="ECO:0000313" key="3">
    <source>
        <dbReference type="EMBL" id="PWS32573.1"/>
    </source>
</evidence>
<accession>A0A317F2R5</accession>
<sequence>MFKTLLVIFFLLLNTQSYSQIRTQDVVVDWKKAKKNHVYNSNEVDERAHFPHGESAWRKYLLDKSRYPKMDKKFQVKGKVYLSMVVEKDGSITDLVIWRGLNSQCDEDALWLIKSSGKWIPAVLKKKMVRSKVHPAINYGSI</sequence>
<feature type="domain" description="TonB C-terminal" evidence="2">
    <location>
        <begin position="52"/>
        <end position="142"/>
    </location>
</feature>
<evidence type="ECO:0000259" key="2">
    <source>
        <dbReference type="PROSITE" id="PS52015"/>
    </source>
</evidence>
<dbReference type="OrthoDB" id="1522859at2"/>
<proteinExistence type="predicted"/>
<dbReference type="Proteomes" id="UP000245391">
    <property type="component" value="Unassembled WGS sequence"/>
</dbReference>
<dbReference type="EMBL" id="QGNY01000002">
    <property type="protein sequence ID" value="PWS32573.1"/>
    <property type="molecule type" value="Genomic_DNA"/>
</dbReference>
<feature type="signal peptide" evidence="1">
    <location>
        <begin position="1"/>
        <end position="19"/>
    </location>
</feature>
<comment type="caution">
    <text evidence="3">The sequence shown here is derived from an EMBL/GenBank/DDBJ whole genome shotgun (WGS) entry which is preliminary data.</text>
</comment>
<reference evidence="4" key="1">
    <citation type="submission" date="2018-05" db="EMBL/GenBank/DDBJ databases">
        <title>Pedobacter paludis sp. nov., isolated from wetland soil.</title>
        <authorList>
            <person name="Zhang Y."/>
        </authorList>
    </citation>
    <scope>NUCLEOTIDE SEQUENCE [LARGE SCALE GENOMIC DNA]</scope>
    <source>
        <strain evidence="4">R-8</strain>
    </source>
</reference>
<name>A0A317F2R5_9SPHI</name>
<dbReference type="SUPFAM" id="SSF74653">
    <property type="entry name" value="TolA/TonB C-terminal domain"/>
    <property type="match status" value="1"/>
</dbReference>
<dbReference type="Pfam" id="PF03544">
    <property type="entry name" value="TonB_C"/>
    <property type="match status" value="1"/>
</dbReference>
<keyword evidence="1" id="KW-0732">Signal</keyword>
<keyword evidence="4" id="KW-1185">Reference proteome</keyword>
<dbReference type="AlphaFoldDB" id="A0A317F2R5"/>
<protein>
    <recommendedName>
        <fullName evidence="2">TonB C-terminal domain-containing protein</fullName>
    </recommendedName>
</protein>
<dbReference type="PROSITE" id="PS52015">
    <property type="entry name" value="TONB_CTD"/>
    <property type="match status" value="1"/>
</dbReference>
<feature type="chain" id="PRO_5016406998" description="TonB C-terminal domain-containing protein" evidence="1">
    <location>
        <begin position="20"/>
        <end position="142"/>
    </location>
</feature>
<gene>
    <name evidence="3" type="ORF">DF947_05715</name>
</gene>
<organism evidence="3 4">
    <name type="scientific">Pedobacter paludis</name>
    <dbReference type="NCBI Taxonomy" id="2203212"/>
    <lineage>
        <taxon>Bacteria</taxon>
        <taxon>Pseudomonadati</taxon>
        <taxon>Bacteroidota</taxon>
        <taxon>Sphingobacteriia</taxon>
        <taxon>Sphingobacteriales</taxon>
        <taxon>Sphingobacteriaceae</taxon>
        <taxon>Pedobacter</taxon>
    </lineage>
</organism>
<dbReference type="Gene3D" id="3.30.1150.10">
    <property type="match status" value="1"/>
</dbReference>
<dbReference type="RefSeq" id="WP_109928746.1">
    <property type="nucleotide sequence ID" value="NZ_QGNY01000002.1"/>
</dbReference>
<evidence type="ECO:0000313" key="4">
    <source>
        <dbReference type="Proteomes" id="UP000245391"/>
    </source>
</evidence>
<dbReference type="GO" id="GO:0055085">
    <property type="term" value="P:transmembrane transport"/>
    <property type="evidence" value="ECO:0007669"/>
    <property type="project" value="InterPro"/>
</dbReference>
<evidence type="ECO:0000256" key="1">
    <source>
        <dbReference type="SAM" id="SignalP"/>
    </source>
</evidence>
<dbReference type="InterPro" id="IPR037682">
    <property type="entry name" value="TonB_C"/>
</dbReference>